<keyword evidence="2" id="KW-1185">Reference proteome</keyword>
<dbReference type="AlphaFoldDB" id="A0A3P7EG01"/>
<dbReference type="EMBL" id="UYWW01007773">
    <property type="protein sequence ID" value="VDM15414.1"/>
    <property type="molecule type" value="Genomic_DNA"/>
</dbReference>
<name>A0A3P7EG01_WUCBA</name>
<protein>
    <submittedName>
        <fullName evidence="1">Uncharacterized protein</fullName>
    </submittedName>
</protein>
<dbReference type="Proteomes" id="UP000270924">
    <property type="component" value="Unassembled WGS sequence"/>
</dbReference>
<sequence>MIDCGADGSLPDRIGVTAAQYRENSNAMIPSPLTSPTNADIIFKRYSLSENLYDPGKKKRN</sequence>
<evidence type="ECO:0000313" key="2">
    <source>
        <dbReference type="Proteomes" id="UP000270924"/>
    </source>
</evidence>
<organism evidence="1 2">
    <name type="scientific">Wuchereria bancrofti</name>
    <dbReference type="NCBI Taxonomy" id="6293"/>
    <lineage>
        <taxon>Eukaryota</taxon>
        <taxon>Metazoa</taxon>
        <taxon>Ecdysozoa</taxon>
        <taxon>Nematoda</taxon>
        <taxon>Chromadorea</taxon>
        <taxon>Rhabditida</taxon>
        <taxon>Spirurina</taxon>
        <taxon>Spiruromorpha</taxon>
        <taxon>Filarioidea</taxon>
        <taxon>Onchocercidae</taxon>
        <taxon>Wuchereria</taxon>
    </lineage>
</organism>
<gene>
    <name evidence="1" type="ORF">WBA_LOCUS8800</name>
</gene>
<reference evidence="1 2" key="1">
    <citation type="submission" date="2018-11" db="EMBL/GenBank/DDBJ databases">
        <authorList>
            <consortium name="Pathogen Informatics"/>
        </authorList>
    </citation>
    <scope>NUCLEOTIDE SEQUENCE [LARGE SCALE GENOMIC DNA]</scope>
</reference>
<accession>A0A3P7EG01</accession>
<dbReference type="InParanoid" id="A0A3P7EG01"/>
<proteinExistence type="predicted"/>
<evidence type="ECO:0000313" key="1">
    <source>
        <dbReference type="EMBL" id="VDM15414.1"/>
    </source>
</evidence>